<dbReference type="AlphaFoldDB" id="A0A8T8I2T0"/>
<evidence type="ECO:0000313" key="2">
    <source>
        <dbReference type="EMBL" id="QTR04294.1"/>
    </source>
</evidence>
<keyword evidence="4" id="KW-1185">Reference proteome</keyword>
<dbReference type="SUPFAM" id="SSF48452">
    <property type="entry name" value="TPR-like"/>
    <property type="match status" value="1"/>
</dbReference>
<dbReference type="Proteomes" id="UP001195724">
    <property type="component" value="Unassembled WGS sequence"/>
</dbReference>
<name>A0A8T8I2T0_9PSEU</name>
<dbReference type="RefSeq" id="WP_204841096.1">
    <property type="nucleotide sequence ID" value="NZ_JAFBCL010000001.1"/>
</dbReference>
<accession>A0A8T8I2T0</accession>
<gene>
    <name evidence="2" type="ORF">J7S33_05015</name>
    <name evidence="1" type="ORF">JOE68_000944</name>
</gene>
<evidence type="ECO:0000313" key="3">
    <source>
        <dbReference type="Proteomes" id="UP000671828"/>
    </source>
</evidence>
<reference evidence="1 4" key="1">
    <citation type="submission" date="2021-01" db="EMBL/GenBank/DDBJ databases">
        <title>Sequencing the genomes of 1000 actinobacteria strains.</title>
        <authorList>
            <person name="Klenk H.-P."/>
        </authorList>
    </citation>
    <scope>NUCLEOTIDE SEQUENCE [LARGE SCALE GENOMIC DNA]</scope>
    <source>
        <strain evidence="1 4">DSM 44581</strain>
    </source>
</reference>
<dbReference type="Gene3D" id="1.25.40.10">
    <property type="entry name" value="Tetratricopeptide repeat domain"/>
    <property type="match status" value="1"/>
</dbReference>
<dbReference type="EMBL" id="JAFBCL010000001">
    <property type="protein sequence ID" value="MBM7810079.1"/>
    <property type="molecule type" value="Genomic_DNA"/>
</dbReference>
<dbReference type="InterPro" id="IPR011990">
    <property type="entry name" value="TPR-like_helical_dom_sf"/>
</dbReference>
<sequence length="315" mass="33500">MAGRRRVPARIGVADVARLEAEIELLRGLDYRRGGAACRDAVVVTAAWHGQLLRSAAAPAVRARLRAALADAHNLAGWTCFDTGLDQAAERHWGRALRLADEAGHQDLVANIHYRSGRLSLHRGDRRAALEVFGLGVVAARRAGSYHATAMLRANEAWAHAGLGDRGMAVLRLRQAHEDFARSSPDPAPGWARFFDGTDLAALTGVVHTELARTVDPAHTATAIPALTAAVAGYSAGMARSRALALVALATNHLLDNDFAQADLIGQRAVAAAAGVGSTRVTDRLRPLRHLAERHGADPHARDLAARLTAFTGSR</sequence>
<evidence type="ECO:0000313" key="1">
    <source>
        <dbReference type="EMBL" id="MBM7810079.1"/>
    </source>
</evidence>
<reference evidence="2" key="2">
    <citation type="submission" date="2021-04" db="EMBL/GenBank/DDBJ databases">
        <title>Saccharothrix algeriensis WGS.</title>
        <authorList>
            <person name="Stuskova K."/>
            <person name="Hakalova E."/>
            <person name="Tebbal A.B."/>
            <person name="Eichmeier A."/>
        </authorList>
    </citation>
    <scope>NUCLEOTIDE SEQUENCE</scope>
    <source>
        <strain evidence="2">NRRL B-24137</strain>
    </source>
</reference>
<dbReference type="Proteomes" id="UP000671828">
    <property type="component" value="Chromosome"/>
</dbReference>
<proteinExistence type="predicted"/>
<protein>
    <submittedName>
        <fullName evidence="2">Tetratricopeptide repeat protein</fullName>
    </submittedName>
</protein>
<dbReference type="EMBL" id="CP072788">
    <property type="protein sequence ID" value="QTR04294.1"/>
    <property type="molecule type" value="Genomic_DNA"/>
</dbReference>
<organism evidence="2 3">
    <name type="scientific">Saccharothrix algeriensis</name>
    <dbReference type="NCBI Taxonomy" id="173560"/>
    <lineage>
        <taxon>Bacteria</taxon>
        <taxon>Bacillati</taxon>
        <taxon>Actinomycetota</taxon>
        <taxon>Actinomycetes</taxon>
        <taxon>Pseudonocardiales</taxon>
        <taxon>Pseudonocardiaceae</taxon>
        <taxon>Saccharothrix</taxon>
    </lineage>
</organism>
<evidence type="ECO:0000313" key="4">
    <source>
        <dbReference type="Proteomes" id="UP001195724"/>
    </source>
</evidence>